<proteinExistence type="inferred from homology"/>
<dbReference type="GO" id="GO:1990404">
    <property type="term" value="F:NAD+-protein mono-ADP-ribosyltransferase activity"/>
    <property type="evidence" value="ECO:0007669"/>
    <property type="project" value="TreeGrafter"/>
</dbReference>
<keyword evidence="4" id="KW-0520">NAD</keyword>
<comment type="subcellular location">
    <subcellularLocation>
        <location evidence="1">Nucleus</location>
    </subcellularLocation>
</comment>
<evidence type="ECO:0000256" key="2">
    <source>
        <dbReference type="ARBA" id="ARBA00023242"/>
    </source>
</evidence>
<evidence type="ECO:0000256" key="3">
    <source>
        <dbReference type="ARBA" id="ARBA00024347"/>
    </source>
</evidence>
<dbReference type="PANTHER" id="PTHR45740:SF4">
    <property type="entry name" value="PROTEIN MONO-ADP-RIBOSYLTRANSFERASE PARP11"/>
    <property type="match status" value="1"/>
</dbReference>
<dbReference type="EMBL" id="CM015732">
    <property type="protein sequence ID" value="KAF3705142.1"/>
    <property type="molecule type" value="Genomic_DNA"/>
</dbReference>
<evidence type="ECO:0000256" key="1">
    <source>
        <dbReference type="ARBA" id="ARBA00004123"/>
    </source>
</evidence>
<dbReference type="Pfam" id="PF00644">
    <property type="entry name" value="PARP"/>
    <property type="match status" value="1"/>
</dbReference>
<dbReference type="PANTHER" id="PTHR45740">
    <property type="entry name" value="POLY [ADP-RIBOSE] POLYMERASE"/>
    <property type="match status" value="1"/>
</dbReference>
<keyword evidence="4" id="KW-0328">Glycosyltransferase</keyword>
<accession>A0A6G1QRB5</accession>
<comment type="similarity">
    <text evidence="3">Belongs to the ARTD/PARP family.</text>
</comment>
<dbReference type="Pfam" id="PF02825">
    <property type="entry name" value="WWE"/>
    <property type="match status" value="1"/>
</dbReference>
<name>A0A6G1QRB5_CHAAH</name>
<evidence type="ECO:0000259" key="5">
    <source>
        <dbReference type="PROSITE" id="PS50918"/>
    </source>
</evidence>
<evidence type="ECO:0000313" key="8">
    <source>
        <dbReference type="Proteomes" id="UP000503349"/>
    </source>
</evidence>
<dbReference type="InterPro" id="IPR037197">
    <property type="entry name" value="WWE_dom_sf"/>
</dbReference>
<dbReference type="Gene3D" id="3.30.720.50">
    <property type="match status" value="1"/>
</dbReference>
<sequence length="305" mass="35517">MWSNEDEELMDTSDTPWWWYYLADCGHWHKFEDDPDNPFTSDYIDKYYRKNSKAVLSTSSSNGHSKIDFSAMLQTDLIPRRQRRIRRGFNIERSCSCFTSAPVYWEHIDAKCPYQLIPLNELTPEYRTVVGYVKDEGLLDRPFVSIRRIQNLDLWELYCRKKKQLMRIKGVQEIQERRLFHGTDITNVDTICKYNFDVRLAGQHGHIFGKGVYFARHASAADKYSKSSSNSGDTLGGVLLKGTKVIFLARVMIGKPVVGQSRFQKPDHGSSENSHDSCVDDINHPNIFIIFDSNQIYPEYLIEYR</sequence>
<dbReference type="CDD" id="cd01439">
    <property type="entry name" value="TCCD_inducible_PARP_like"/>
    <property type="match status" value="1"/>
</dbReference>
<dbReference type="GO" id="GO:0005634">
    <property type="term" value="C:nucleus"/>
    <property type="evidence" value="ECO:0007669"/>
    <property type="project" value="UniProtKB-SubCell"/>
</dbReference>
<keyword evidence="2" id="KW-0539">Nucleus</keyword>
<dbReference type="Proteomes" id="UP000503349">
    <property type="component" value="Chromosome 21"/>
</dbReference>
<dbReference type="InterPro" id="IPR012317">
    <property type="entry name" value="Poly(ADP-ribose)pol_cat_dom"/>
</dbReference>
<dbReference type="PROSITE" id="PS50918">
    <property type="entry name" value="WWE"/>
    <property type="match status" value="1"/>
</dbReference>
<feature type="domain" description="WWE" evidence="5">
    <location>
        <begin position="5"/>
        <end position="87"/>
    </location>
</feature>
<keyword evidence="4" id="KW-0808">Transferase</keyword>
<organism evidence="7 8">
    <name type="scientific">Channa argus</name>
    <name type="common">Northern snakehead</name>
    <name type="synonym">Ophicephalus argus</name>
    <dbReference type="NCBI Taxonomy" id="215402"/>
    <lineage>
        <taxon>Eukaryota</taxon>
        <taxon>Metazoa</taxon>
        <taxon>Chordata</taxon>
        <taxon>Craniata</taxon>
        <taxon>Vertebrata</taxon>
        <taxon>Euteleostomi</taxon>
        <taxon>Actinopterygii</taxon>
        <taxon>Neopterygii</taxon>
        <taxon>Teleostei</taxon>
        <taxon>Neoteleostei</taxon>
        <taxon>Acanthomorphata</taxon>
        <taxon>Anabantaria</taxon>
        <taxon>Anabantiformes</taxon>
        <taxon>Channoidei</taxon>
        <taxon>Channidae</taxon>
        <taxon>Channa</taxon>
    </lineage>
</organism>
<reference evidence="7 8" key="1">
    <citation type="submission" date="2019-02" db="EMBL/GenBank/DDBJ databases">
        <title>Opniocepnalus argus genome.</title>
        <authorList>
            <person name="Zhou C."/>
            <person name="Xiao S."/>
        </authorList>
    </citation>
    <scope>NUCLEOTIDE SEQUENCE [LARGE SCALE GENOMIC DNA]</scope>
    <source>
        <strain evidence="7">OARG1902GOOAL</strain>
        <tissue evidence="7">Muscle</tissue>
    </source>
</reference>
<evidence type="ECO:0000313" key="7">
    <source>
        <dbReference type="EMBL" id="KAF3705142.1"/>
    </source>
</evidence>
<dbReference type="PROSITE" id="PS51059">
    <property type="entry name" value="PARP_CATALYTIC"/>
    <property type="match status" value="1"/>
</dbReference>
<evidence type="ECO:0000256" key="4">
    <source>
        <dbReference type="RuleBase" id="RU362114"/>
    </source>
</evidence>
<dbReference type="SUPFAM" id="SSF117839">
    <property type="entry name" value="WWE domain"/>
    <property type="match status" value="1"/>
</dbReference>
<dbReference type="InterPro" id="IPR051712">
    <property type="entry name" value="ARTD-AVP"/>
</dbReference>
<feature type="domain" description="PARP catalytic" evidence="6">
    <location>
        <begin position="101"/>
        <end position="305"/>
    </location>
</feature>
<dbReference type="AlphaFoldDB" id="A0A6G1QRB5"/>
<dbReference type="SUPFAM" id="SSF56399">
    <property type="entry name" value="ADP-ribosylation"/>
    <property type="match status" value="1"/>
</dbReference>
<keyword evidence="8" id="KW-1185">Reference proteome</keyword>
<dbReference type="Gene3D" id="3.90.228.10">
    <property type="match status" value="1"/>
</dbReference>
<reference evidence="8" key="2">
    <citation type="submission" date="2019-02" db="EMBL/GenBank/DDBJ databases">
        <title>Opniocepnalus argus Var Kimnra genome.</title>
        <authorList>
            <person name="Zhou C."/>
            <person name="Xiao S."/>
        </authorList>
    </citation>
    <scope>NUCLEOTIDE SEQUENCE [LARGE SCALE GENOMIC DNA]</scope>
</reference>
<protein>
    <recommendedName>
        <fullName evidence="4">Poly [ADP-ribose] polymerase</fullName>
        <shortName evidence="4">PARP</shortName>
        <ecNumber evidence="4">2.4.2.-</ecNumber>
    </recommendedName>
</protein>
<dbReference type="InterPro" id="IPR004170">
    <property type="entry name" value="WWE_dom"/>
</dbReference>
<gene>
    <name evidence="7" type="ORF">EXN66_Car020833</name>
</gene>
<evidence type="ECO:0000259" key="6">
    <source>
        <dbReference type="PROSITE" id="PS51059"/>
    </source>
</evidence>
<dbReference type="EC" id="2.4.2.-" evidence="4"/>
<dbReference type="GO" id="GO:0003950">
    <property type="term" value="F:NAD+ poly-ADP-ribosyltransferase activity"/>
    <property type="evidence" value="ECO:0007669"/>
    <property type="project" value="UniProtKB-UniRule"/>
</dbReference>